<dbReference type="PROSITE" id="PS50932">
    <property type="entry name" value="HTH_LACI_2"/>
    <property type="match status" value="1"/>
</dbReference>
<evidence type="ECO:0000259" key="5">
    <source>
        <dbReference type="PROSITE" id="PS50932"/>
    </source>
</evidence>
<sequence length="344" mass="38927">MDALRATQKDIAKLTDLAQATVSMALADNPRVSKETRKRVHEVAKQLGYRPDPNLTALSAYRKCSKSAKYQATLAWLVNDPESELWGTIPLFYRDYHLGAVERAKELGYQVEEHQLLSNGMTPKRLSGLLWTRNIPGILLSPQAGPNRTMDFDFSKFSVVTFGHTLASPEVHTVVSHQSKSMIKLMEQIMKLGYKRPGLALSKQSNQRTLHNWSSAFWAAQQALPLENRVPMCFEDKITEQNFLPWFKEHRPDVVVTEQKQAPEWLNSVGERIPETLGLAYIALHDENSNYSGIHENSKLIGARALEFLVDLIHRREQGVPEVPLTLMIDGTWVEGTTLRQQSA</sequence>
<dbReference type="Gene3D" id="3.40.50.2300">
    <property type="match status" value="2"/>
</dbReference>
<evidence type="ECO:0000256" key="2">
    <source>
        <dbReference type="ARBA" id="ARBA00023015"/>
    </source>
</evidence>
<dbReference type="GO" id="GO:0003700">
    <property type="term" value="F:DNA-binding transcription factor activity"/>
    <property type="evidence" value="ECO:0007669"/>
    <property type="project" value="TreeGrafter"/>
</dbReference>
<dbReference type="PANTHER" id="PTHR30146">
    <property type="entry name" value="LACI-RELATED TRANSCRIPTIONAL REPRESSOR"/>
    <property type="match status" value="1"/>
</dbReference>
<name>A0A8J3DL57_9BACT</name>
<dbReference type="Proteomes" id="UP000642829">
    <property type="component" value="Unassembled WGS sequence"/>
</dbReference>
<reference evidence="6" key="1">
    <citation type="journal article" date="2014" name="Int. J. Syst. Evol. Microbiol.">
        <title>Complete genome sequence of Corynebacterium casei LMG S-19264T (=DSM 44701T), isolated from a smear-ripened cheese.</title>
        <authorList>
            <consortium name="US DOE Joint Genome Institute (JGI-PGF)"/>
            <person name="Walter F."/>
            <person name="Albersmeier A."/>
            <person name="Kalinowski J."/>
            <person name="Ruckert C."/>
        </authorList>
    </citation>
    <scope>NUCLEOTIDE SEQUENCE</scope>
    <source>
        <strain evidence="6">KCTC 12870</strain>
    </source>
</reference>
<organism evidence="6 7">
    <name type="scientific">Cerasicoccus arenae</name>
    <dbReference type="NCBI Taxonomy" id="424488"/>
    <lineage>
        <taxon>Bacteria</taxon>
        <taxon>Pseudomonadati</taxon>
        <taxon>Verrucomicrobiota</taxon>
        <taxon>Opitutia</taxon>
        <taxon>Puniceicoccales</taxon>
        <taxon>Cerasicoccaceae</taxon>
        <taxon>Cerasicoccus</taxon>
    </lineage>
</organism>
<dbReference type="Gene3D" id="1.10.260.40">
    <property type="entry name" value="lambda repressor-like DNA-binding domains"/>
    <property type="match status" value="1"/>
</dbReference>
<evidence type="ECO:0000256" key="4">
    <source>
        <dbReference type="ARBA" id="ARBA00023163"/>
    </source>
</evidence>
<evidence type="ECO:0000313" key="6">
    <source>
        <dbReference type="EMBL" id="GHC13334.1"/>
    </source>
</evidence>
<keyword evidence="3" id="KW-0238">DNA-binding</keyword>
<dbReference type="SUPFAM" id="SSF47413">
    <property type="entry name" value="lambda repressor-like DNA-binding domains"/>
    <property type="match status" value="1"/>
</dbReference>
<keyword evidence="2" id="KW-0805">Transcription regulation</keyword>
<dbReference type="InterPro" id="IPR010982">
    <property type="entry name" value="Lambda_DNA-bd_dom_sf"/>
</dbReference>
<dbReference type="InterPro" id="IPR028082">
    <property type="entry name" value="Peripla_BP_I"/>
</dbReference>
<dbReference type="SMART" id="SM00354">
    <property type="entry name" value="HTH_LACI"/>
    <property type="match status" value="1"/>
</dbReference>
<keyword evidence="4" id="KW-0804">Transcription</keyword>
<dbReference type="AlphaFoldDB" id="A0A8J3DL57"/>
<dbReference type="SUPFAM" id="SSF53822">
    <property type="entry name" value="Periplasmic binding protein-like I"/>
    <property type="match status" value="1"/>
</dbReference>
<evidence type="ECO:0000313" key="7">
    <source>
        <dbReference type="Proteomes" id="UP000642829"/>
    </source>
</evidence>
<keyword evidence="1" id="KW-0678">Repressor</keyword>
<dbReference type="InterPro" id="IPR000843">
    <property type="entry name" value="HTH_LacI"/>
</dbReference>
<comment type="caution">
    <text evidence="6">The sequence shown here is derived from an EMBL/GenBank/DDBJ whole genome shotgun (WGS) entry which is preliminary data.</text>
</comment>
<feature type="domain" description="HTH lacI-type" evidence="5">
    <location>
        <begin position="6"/>
        <end position="60"/>
    </location>
</feature>
<keyword evidence="7" id="KW-1185">Reference proteome</keyword>
<accession>A0A8J3DL57</accession>
<dbReference type="PANTHER" id="PTHR30146:SF148">
    <property type="entry name" value="HTH-TYPE TRANSCRIPTIONAL REPRESSOR PURR-RELATED"/>
    <property type="match status" value="1"/>
</dbReference>
<proteinExistence type="predicted"/>
<dbReference type="CDD" id="cd01392">
    <property type="entry name" value="HTH_LacI"/>
    <property type="match status" value="1"/>
</dbReference>
<gene>
    <name evidence="6" type="ORF">GCM10007047_33330</name>
</gene>
<dbReference type="RefSeq" id="WP_189517402.1">
    <property type="nucleotide sequence ID" value="NZ_BMXG01000032.1"/>
</dbReference>
<protein>
    <recommendedName>
        <fullName evidence="5">HTH lacI-type domain-containing protein</fullName>
    </recommendedName>
</protein>
<dbReference type="GO" id="GO:0000976">
    <property type="term" value="F:transcription cis-regulatory region binding"/>
    <property type="evidence" value="ECO:0007669"/>
    <property type="project" value="TreeGrafter"/>
</dbReference>
<reference evidence="6" key="2">
    <citation type="submission" date="2020-09" db="EMBL/GenBank/DDBJ databases">
        <authorList>
            <person name="Sun Q."/>
            <person name="Kim S."/>
        </authorList>
    </citation>
    <scope>NUCLEOTIDE SEQUENCE</scope>
    <source>
        <strain evidence="6">KCTC 12870</strain>
    </source>
</reference>
<evidence type="ECO:0000256" key="1">
    <source>
        <dbReference type="ARBA" id="ARBA00022491"/>
    </source>
</evidence>
<dbReference type="EMBL" id="BMXG01000032">
    <property type="protein sequence ID" value="GHC13334.1"/>
    <property type="molecule type" value="Genomic_DNA"/>
</dbReference>
<evidence type="ECO:0000256" key="3">
    <source>
        <dbReference type="ARBA" id="ARBA00023125"/>
    </source>
</evidence>
<dbReference type="Pfam" id="PF00356">
    <property type="entry name" value="LacI"/>
    <property type="match status" value="1"/>
</dbReference>